<accession>A0A543ANZ7</accession>
<feature type="domain" description="Cupin type-2" evidence="2">
    <location>
        <begin position="40"/>
        <end position="110"/>
    </location>
</feature>
<reference evidence="3 4" key="1">
    <citation type="submission" date="2019-06" db="EMBL/GenBank/DDBJ databases">
        <title>Sequencing the genomes of 1000 actinobacteria strains.</title>
        <authorList>
            <person name="Klenk H.-P."/>
        </authorList>
    </citation>
    <scope>NUCLEOTIDE SEQUENCE [LARGE SCALE GENOMIC DNA]</scope>
    <source>
        <strain evidence="3 4">DSM 24083</strain>
    </source>
</reference>
<dbReference type="EMBL" id="VFOU01000001">
    <property type="protein sequence ID" value="TQL74275.1"/>
    <property type="molecule type" value="Genomic_DNA"/>
</dbReference>
<protein>
    <submittedName>
        <fullName evidence="3">Cupin domain</fullName>
    </submittedName>
</protein>
<dbReference type="PANTHER" id="PTHR35848">
    <property type="entry name" value="OXALATE-BINDING PROTEIN"/>
    <property type="match status" value="1"/>
</dbReference>
<gene>
    <name evidence="3" type="ORF">FB556_0735</name>
</gene>
<dbReference type="RefSeq" id="WP_141864785.1">
    <property type="nucleotide sequence ID" value="NZ_BAABAN010000016.1"/>
</dbReference>
<name>A0A543ANZ7_9MICC</name>
<sequence>MLEKKNEHAFDLSLHGGLGRMTIDHHFAGITRLPVAVQTWVLEPGATEGMHTHDEPELEELYIVVSGTAEINQEGEKYQLQKGDSFLSPVGAEHDLVNPSSEEPLVVVIVWGPPGEFDFTRFESYQKAMATRGETVSS</sequence>
<evidence type="ECO:0000259" key="2">
    <source>
        <dbReference type="Pfam" id="PF07883"/>
    </source>
</evidence>
<keyword evidence="1" id="KW-0479">Metal-binding</keyword>
<comment type="caution">
    <text evidence="3">The sequence shown here is derived from an EMBL/GenBank/DDBJ whole genome shotgun (WGS) entry which is preliminary data.</text>
</comment>
<dbReference type="InterPro" id="IPR011051">
    <property type="entry name" value="RmlC_Cupin_sf"/>
</dbReference>
<dbReference type="InterPro" id="IPR013096">
    <property type="entry name" value="Cupin_2"/>
</dbReference>
<dbReference type="OrthoDB" id="3231985at2"/>
<evidence type="ECO:0000256" key="1">
    <source>
        <dbReference type="ARBA" id="ARBA00022723"/>
    </source>
</evidence>
<dbReference type="InterPro" id="IPR014710">
    <property type="entry name" value="RmlC-like_jellyroll"/>
</dbReference>
<dbReference type="SUPFAM" id="SSF51182">
    <property type="entry name" value="RmlC-like cupins"/>
    <property type="match status" value="1"/>
</dbReference>
<dbReference type="AlphaFoldDB" id="A0A543ANZ7"/>
<dbReference type="Proteomes" id="UP000319746">
    <property type="component" value="Unassembled WGS sequence"/>
</dbReference>
<evidence type="ECO:0000313" key="3">
    <source>
        <dbReference type="EMBL" id="TQL74275.1"/>
    </source>
</evidence>
<dbReference type="GO" id="GO:0046872">
    <property type="term" value="F:metal ion binding"/>
    <property type="evidence" value="ECO:0007669"/>
    <property type="project" value="UniProtKB-KW"/>
</dbReference>
<proteinExistence type="predicted"/>
<dbReference type="InterPro" id="IPR051610">
    <property type="entry name" value="GPI/OXD"/>
</dbReference>
<keyword evidence="4" id="KW-1185">Reference proteome</keyword>
<evidence type="ECO:0000313" key="4">
    <source>
        <dbReference type="Proteomes" id="UP000319746"/>
    </source>
</evidence>
<organism evidence="3 4">
    <name type="scientific">Enteractinococcus coprophilus</name>
    <dbReference type="NCBI Taxonomy" id="1027633"/>
    <lineage>
        <taxon>Bacteria</taxon>
        <taxon>Bacillati</taxon>
        <taxon>Actinomycetota</taxon>
        <taxon>Actinomycetes</taxon>
        <taxon>Micrococcales</taxon>
        <taxon>Micrococcaceae</taxon>
    </lineage>
</organism>
<dbReference type="Gene3D" id="2.60.120.10">
    <property type="entry name" value="Jelly Rolls"/>
    <property type="match status" value="1"/>
</dbReference>
<dbReference type="Pfam" id="PF07883">
    <property type="entry name" value="Cupin_2"/>
    <property type="match status" value="1"/>
</dbReference>
<dbReference type="PANTHER" id="PTHR35848:SF6">
    <property type="entry name" value="CUPIN TYPE-2 DOMAIN-CONTAINING PROTEIN"/>
    <property type="match status" value="1"/>
</dbReference>